<dbReference type="PROSITE" id="PS01125">
    <property type="entry name" value="ROK"/>
    <property type="match status" value="1"/>
</dbReference>
<name>A0A2W1P0W6_PAEXE</name>
<dbReference type="Gene3D" id="3.30.420.40">
    <property type="match status" value="2"/>
</dbReference>
<keyword evidence="3" id="KW-0859">Xylose metabolism</keyword>
<dbReference type="Pfam" id="PF12802">
    <property type="entry name" value="MarR_2"/>
    <property type="match status" value="1"/>
</dbReference>
<dbReference type="OrthoDB" id="9796533at2"/>
<evidence type="ECO:0000256" key="3">
    <source>
        <dbReference type="ARBA" id="ARBA00022629"/>
    </source>
</evidence>
<comment type="similarity">
    <text evidence="2">Belongs to the ROK (NagC/XylR) family.</text>
</comment>
<comment type="function">
    <text evidence="1">Transcriptional repressor of xylose-utilizing enzymes.</text>
</comment>
<dbReference type="InterPro" id="IPR036388">
    <property type="entry name" value="WH-like_DNA-bd_sf"/>
</dbReference>
<dbReference type="Gene3D" id="1.10.10.10">
    <property type="entry name" value="Winged helix-like DNA-binding domain superfamily/Winged helix DNA-binding domain"/>
    <property type="match status" value="1"/>
</dbReference>
<comment type="caution">
    <text evidence="5">The sequence shown here is derived from an EMBL/GenBank/DDBJ whole genome shotgun (WGS) entry which is preliminary data.</text>
</comment>
<dbReference type="PANTHER" id="PTHR18964">
    <property type="entry name" value="ROK (REPRESSOR, ORF, KINASE) FAMILY"/>
    <property type="match status" value="1"/>
</dbReference>
<protein>
    <submittedName>
        <fullName evidence="5">ROK family transcriptional regulator</fullName>
    </submittedName>
</protein>
<dbReference type="Proteomes" id="UP000214746">
    <property type="component" value="Unassembled WGS sequence"/>
</dbReference>
<dbReference type="InterPro" id="IPR049874">
    <property type="entry name" value="ROK_cs"/>
</dbReference>
<evidence type="ECO:0000313" key="5">
    <source>
        <dbReference type="EMBL" id="PZE20728.1"/>
    </source>
</evidence>
<dbReference type="InterPro" id="IPR000600">
    <property type="entry name" value="ROK"/>
</dbReference>
<dbReference type="RefSeq" id="WP_089200100.1">
    <property type="nucleotide sequence ID" value="NZ_NHRJ02000005.1"/>
</dbReference>
<dbReference type="GO" id="GO:0042732">
    <property type="term" value="P:D-xylose metabolic process"/>
    <property type="evidence" value="ECO:0007669"/>
    <property type="project" value="UniProtKB-KW"/>
</dbReference>
<dbReference type="EMBL" id="NHRJ02000005">
    <property type="protein sequence ID" value="PZE20728.1"/>
    <property type="molecule type" value="Genomic_DNA"/>
</dbReference>
<dbReference type="PANTHER" id="PTHR18964:SF149">
    <property type="entry name" value="BIFUNCTIONAL UDP-N-ACETYLGLUCOSAMINE 2-EPIMERASE_N-ACETYLMANNOSAMINE KINASE"/>
    <property type="match status" value="1"/>
</dbReference>
<sequence>MTQTGDLNLMKQINKSIVLEHVKKHAPISRAKIAEITGLTKATVSTLVHELIDSRLVQEIGEGASSGGRKPMMLLFNHTAGYAVGVELGVGHISAVLTDLAGHIVEHTEAAHSNDSVDAVIHRLIGCIEEMRGRAPDGPYGIVGIGIGIPGIADERGHVLFAPNLGWEGVPLRARIEEHFRLPVVIDNEANAGALGEKEFGAGVNTSHLIYVSVSSGIGTGVIINGQLYRGVSGFSGEIGHTSIEFNGRACRCGNVGCWELYASEQAMLQQAQMLPGRPTDVAALARLAEQDNPEAAALLDQTGYYLGVGLINVINTFNPEQIIIGGSMVALKQWLLPPILQCIQQRSLPLTRAGLEIEFSALRGRSTLLGAASFAITRFFASPKVSV</sequence>
<accession>A0A2W1P0W6</accession>
<dbReference type="Pfam" id="PF00480">
    <property type="entry name" value="ROK"/>
    <property type="match status" value="1"/>
</dbReference>
<keyword evidence="6" id="KW-1185">Reference proteome</keyword>
<evidence type="ECO:0000313" key="6">
    <source>
        <dbReference type="Proteomes" id="UP000214746"/>
    </source>
</evidence>
<dbReference type="InterPro" id="IPR000835">
    <property type="entry name" value="HTH_MarR-typ"/>
</dbReference>
<dbReference type="InterPro" id="IPR043129">
    <property type="entry name" value="ATPase_NBD"/>
</dbReference>
<dbReference type="GO" id="GO:0003700">
    <property type="term" value="F:DNA-binding transcription factor activity"/>
    <property type="evidence" value="ECO:0007669"/>
    <property type="project" value="InterPro"/>
</dbReference>
<dbReference type="CDD" id="cd24076">
    <property type="entry name" value="ASKHA_ATPase_ROK_BsXylR-like"/>
    <property type="match status" value="1"/>
</dbReference>
<evidence type="ECO:0000256" key="2">
    <source>
        <dbReference type="ARBA" id="ARBA00006479"/>
    </source>
</evidence>
<dbReference type="SUPFAM" id="SSF53067">
    <property type="entry name" value="Actin-like ATPase domain"/>
    <property type="match status" value="1"/>
</dbReference>
<proteinExistence type="inferred from homology"/>
<dbReference type="AlphaFoldDB" id="A0A2W1P0W6"/>
<organism evidence="5 6">
    <name type="scientific">Paenibacillus xerothermodurans</name>
    <dbReference type="NCBI Taxonomy" id="1977292"/>
    <lineage>
        <taxon>Bacteria</taxon>
        <taxon>Bacillati</taxon>
        <taxon>Bacillota</taxon>
        <taxon>Bacilli</taxon>
        <taxon>Bacillales</taxon>
        <taxon>Paenibacillaceae</taxon>
        <taxon>Paenibacillus</taxon>
    </lineage>
</organism>
<dbReference type="InterPro" id="IPR036390">
    <property type="entry name" value="WH_DNA-bd_sf"/>
</dbReference>
<feature type="domain" description="HTH marR-type" evidence="4">
    <location>
        <begin position="16"/>
        <end position="58"/>
    </location>
</feature>
<gene>
    <name evidence="5" type="ORF">CBW46_011190</name>
</gene>
<keyword evidence="3" id="KW-0119">Carbohydrate metabolism</keyword>
<evidence type="ECO:0000259" key="4">
    <source>
        <dbReference type="Pfam" id="PF12802"/>
    </source>
</evidence>
<dbReference type="SUPFAM" id="SSF46785">
    <property type="entry name" value="Winged helix' DNA-binding domain"/>
    <property type="match status" value="1"/>
</dbReference>
<evidence type="ECO:0000256" key="1">
    <source>
        <dbReference type="ARBA" id="ARBA00002486"/>
    </source>
</evidence>
<reference evidence="5" key="1">
    <citation type="submission" date="2018-06" db="EMBL/GenBank/DDBJ databases">
        <title>Paenibacillus xerothermodurans sp. nov. an extremely dry heat resistant spore forming bacterium isolated from the soil of Cape Canaveral, Florida.</title>
        <authorList>
            <person name="Seuylemezian A."/>
            <person name="Kaur N."/>
            <person name="Patil P."/>
            <person name="Patil P."/>
            <person name="Mayilraj S."/>
            <person name="Vaishampayan P."/>
        </authorList>
    </citation>
    <scope>NUCLEOTIDE SEQUENCE [LARGE SCALE GENOMIC DNA]</scope>
    <source>
        <strain evidence="5">ATCC 27380</strain>
    </source>
</reference>